<evidence type="ECO:0000256" key="2">
    <source>
        <dbReference type="ARBA" id="ARBA00022525"/>
    </source>
</evidence>
<evidence type="ECO:0000256" key="1">
    <source>
        <dbReference type="ARBA" id="ARBA00004613"/>
    </source>
</evidence>
<dbReference type="SMART" id="SM00209">
    <property type="entry name" value="TSP1"/>
    <property type="match status" value="2"/>
</dbReference>
<gene>
    <name evidence="7" type="ORF">MAR_018910</name>
</gene>
<keyword evidence="2" id="KW-0964">Secreted</keyword>
<dbReference type="InterPro" id="IPR000884">
    <property type="entry name" value="TSP1_rpt"/>
</dbReference>
<dbReference type="Gene3D" id="2.20.100.10">
    <property type="entry name" value="Thrombospondin type-1 (TSP1) repeat"/>
    <property type="match status" value="3"/>
</dbReference>
<dbReference type="InterPro" id="IPR052065">
    <property type="entry name" value="Compl_asym_regulator"/>
</dbReference>
<dbReference type="Pfam" id="PF00147">
    <property type="entry name" value="Fibrinogen_C"/>
    <property type="match status" value="1"/>
</dbReference>
<feature type="non-terminal residue" evidence="7">
    <location>
        <position position="1"/>
    </location>
</feature>
<dbReference type="Gene3D" id="3.90.215.10">
    <property type="entry name" value="Gamma Fibrinogen, chain A, domain 1"/>
    <property type="match status" value="1"/>
</dbReference>
<proteinExistence type="predicted"/>
<protein>
    <submittedName>
        <fullName evidence="7">HMCN1-like protein</fullName>
    </submittedName>
</protein>
<dbReference type="PROSITE" id="PS51406">
    <property type="entry name" value="FIBRINOGEN_C_2"/>
    <property type="match status" value="1"/>
</dbReference>
<keyword evidence="8" id="KW-1185">Reference proteome</keyword>
<accession>A0ABY7EJ43</accession>
<name>A0ABY7EJ43_MYAAR</name>
<dbReference type="Proteomes" id="UP001164746">
    <property type="component" value="Chromosome 6"/>
</dbReference>
<sequence length="278" mass="30836">MTRVRTCSNPAPNHGGANCTGEHLQSKHCTLEPCPIHGGWSDWNAWGSCARTCGIGMAHRDRTCTNPKPQRFGDHCFGDANEHRICMDTTCKDGTWSAWDDWASCTVTCGIGVIHRHRTCGNSTLAHQGYECVGSDIESKVCNAFQCAEPRTCYDIMRYGIGNSSGVYSVYSPISDRRIEVFCDLETEGGGWTNRFNGSVNFYRPFADYEAGFGTIHGEFWLGLKLLNELTTGVEIKEIRVDIEAANGRRAYDVYRPFSVAAGPDYTVHLSNRVRSHG</sequence>
<keyword evidence="3" id="KW-0732">Signal</keyword>
<dbReference type="PRINTS" id="PR01705">
    <property type="entry name" value="TSP1REPEAT"/>
</dbReference>
<dbReference type="InterPro" id="IPR002181">
    <property type="entry name" value="Fibrinogen_a/b/g_C_dom"/>
</dbReference>
<dbReference type="InterPro" id="IPR014716">
    <property type="entry name" value="Fibrinogen_a/b/g_C_1"/>
</dbReference>
<evidence type="ECO:0000256" key="5">
    <source>
        <dbReference type="ARBA" id="ARBA00023157"/>
    </source>
</evidence>
<evidence type="ECO:0000256" key="4">
    <source>
        <dbReference type="ARBA" id="ARBA00022737"/>
    </source>
</evidence>
<dbReference type="EMBL" id="CP111017">
    <property type="protein sequence ID" value="WAR08952.1"/>
    <property type="molecule type" value="Genomic_DNA"/>
</dbReference>
<dbReference type="PROSITE" id="PS50092">
    <property type="entry name" value="TSP1"/>
    <property type="match status" value="3"/>
</dbReference>
<keyword evidence="5" id="KW-1015">Disulfide bond</keyword>
<reference evidence="7" key="1">
    <citation type="submission" date="2022-11" db="EMBL/GenBank/DDBJ databases">
        <title>Centuries of genome instability and evolution in soft-shell clam transmissible cancer (bioRxiv).</title>
        <authorList>
            <person name="Hart S.F.M."/>
            <person name="Yonemitsu M.A."/>
            <person name="Giersch R.M."/>
            <person name="Beal B.F."/>
            <person name="Arriagada G."/>
            <person name="Davis B.W."/>
            <person name="Ostrander E.A."/>
            <person name="Goff S.P."/>
            <person name="Metzger M.J."/>
        </authorList>
    </citation>
    <scope>NUCLEOTIDE SEQUENCE</scope>
    <source>
        <strain evidence="7">MELC-2E11</strain>
        <tissue evidence="7">Siphon/mantle</tissue>
    </source>
</reference>
<dbReference type="InterPro" id="IPR036056">
    <property type="entry name" value="Fibrinogen-like_C"/>
</dbReference>
<keyword evidence="4" id="KW-0677">Repeat</keyword>
<dbReference type="SUPFAM" id="SSF82895">
    <property type="entry name" value="TSP-1 type 1 repeat"/>
    <property type="match status" value="2"/>
</dbReference>
<evidence type="ECO:0000259" key="6">
    <source>
        <dbReference type="PROSITE" id="PS51406"/>
    </source>
</evidence>
<evidence type="ECO:0000313" key="8">
    <source>
        <dbReference type="Proteomes" id="UP001164746"/>
    </source>
</evidence>
<comment type="subcellular location">
    <subcellularLocation>
        <location evidence="1">Secreted</location>
    </subcellularLocation>
</comment>
<dbReference type="SMART" id="SM00186">
    <property type="entry name" value="FBG"/>
    <property type="match status" value="1"/>
</dbReference>
<dbReference type="NCBIfam" id="NF040941">
    <property type="entry name" value="GGGWT_bact"/>
    <property type="match status" value="1"/>
</dbReference>
<organism evidence="7 8">
    <name type="scientific">Mya arenaria</name>
    <name type="common">Soft-shell clam</name>
    <dbReference type="NCBI Taxonomy" id="6604"/>
    <lineage>
        <taxon>Eukaryota</taxon>
        <taxon>Metazoa</taxon>
        <taxon>Spiralia</taxon>
        <taxon>Lophotrochozoa</taxon>
        <taxon>Mollusca</taxon>
        <taxon>Bivalvia</taxon>
        <taxon>Autobranchia</taxon>
        <taxon>Heteroconchia</taxon>
        <taxon>Euheterodonta</taxon>
        <taxon>Imparidentia</taxon>
        <taxon>Neoheterodontei</taxon>
        <taxon>Myida</taxon>
        <taxon>Myoidea</taxon>
        <taxon>Myidae</taxon>
        <taxon>Mya</taxon>
    </lineage>
</organism>
<evidence type="ECO:0000313" key="7">
    <source>
        <dbReference type="EMBL" id="WAR08952.1"/>
    </source>
</evidence>
<evidence type="ECO:0000256" key="3">
    <source>
        <dbReference type="ARBA" id="ARBA00022729"/>
    </source>
</evidence>
<feature type="domain" description="Fibrinogen C-terminal" evidence="6">
    <location>
        <begin position="144"/>
        <end position="278"/>
    </location>
</feature>
<dbReference type="SUPFAM" id="SSF56496">
    <property type="entry name" value="Fibrinogen C-terminal domain-like"/>
    <property type="match status" value="1"/>
</dbReference>
<dbReference type="PANTHER" id="PTHR22906">
    <property type="entry name" value="PROPERDIN"/>
    <property type="match status" value="1"/>
</dbReference>
<dbReference type="PANTHER" id="PTHR22906:SF43">
    <property type="entry name" value="PROPERDIN"/>
    <property type="match status" value="1"/>
</dbReference>
<dbReference type="InterPro" id="IPR036383">
    <property type="entry name" value="TSP1_rpt_sf"/>
</dbReference>
<dbReference type="Pfam" id="PF00090">
    <property type="entry name" value="TSP_1"/>
    <property type="match status" value="3"/>
</dbReference>